<feature type="chain" id="PRO_5013063314" description="Secreted protein" evidence="1">
    <location>
        <begin position="32"/>
        <end position="138"/>
    </location>
</feature>
<sequence>MAIDMLQCHHQMMFVFRMPACLLLLPTVAFCARPPRQYAHYNVGPAPSWGIRWLRSAAPFPQRSCRLNTPPMTSFRGRTDLCLGGMVGGVDDTRLHSESHPTQVAWYPQLPTVFIPCSKVNRKGKLLSTLINLFVVTV</sequence>
<keyword evidence="1" id="KW-0732">Signal</keyword>
<evidence type="ECO:0000313" key="3">
    <source>
        <dbReference type="Proteomes" id="UP000182658"/>
    </source>
</evidence>
<evidence type="ECO:0008006" key="4">
    <source>
        <dbReference type="Google" id="ProtNLM"/>
    </source>
</evidence>
<dbReference type="InParanoid" id="A0A1J7IRL0"/>
<gene>
    <name evidence="2" type="ORF">CONLIGDRAFT_362995</name>
</gene>
<evidence type="ECO:0000313" key="2">
    <source>
        <dbReference type="EMBL" id="OIW30303.1"/>
    </source>
</evidence>
<reference evidence="2 3" key="1">
    <citation type="submission" date="2016-10" db="EMBL/GenBank/DDBJ databases">
        <title>Draft genome sequence of Coniochaeta ligniaria NRRL30616, a lignocellulolytic fungus for bioabatement of inhibitors in plant biomass hydrolysates.</title>
        <authorList>
            <consortium name="DOE Joint Genome Institute"/>
            <person name="Jimenez D.J."/>
            <person name="Hector R.E."/>
            <person name="Riley R."/>
            <person name="Sun H."/>
            <person name="Grigoriev I.V."/>
            <person name="Van Elsas J.D."/>
            <person name="Nichols N.N."/>
        </authorList>
    </citation>
    <scope>NUCLEOTIDE SEQUENCE [LARGE SCALE GENOMIC DNA]</scope>
    <source>
        <strain evidence="2 3">NRRL 30616</strain>
    </source>
</reference>
<dbReference type="Proteomes" id="UP000182658">
    <property type="component" value="Unassembled WGS sequence"/>
</dbReference>
<evidence type="ECO:0000256" key="1">
    <source>
        <dbReference type="SAM" id="SignalP"/>
    </source>
</evidence>
<feature type="signal peptide" evidence="1">
    <location>
        <begin position="1"/>
        <end position="31"/>
    </location>
</feature>
<dbReference type="AlphaFoldDB" id="A0A1J7IRL0"/>
<protein>
    <recommendedName>
        <fullName evidence="4">Secreted protein</fullName>
    </recommendedName>
</protein>
<accession>A0A1J7IRL0</accession>
<proteinExistence type="predicted"/>
<dbReference type="EMBL" id="KV875097">
    <property type="protein sequence ID" value="OIW30303.1"/>
    <property type="molecule type" value="Genomic_DNA"/>
</dbReference>
<organism evidence="2 3">
    <name type="scientific">Coniochaeta ligniaria NRRL 30616</name>
    <dbReference type="NCBI Taxonomy" id="1408157"/>
    <lineage>
        <taxon>Eukaryota</taxon>
        <taxon>Fungi</taxon>
        <taxon>Dikarya</taxon>
        <taxon>Ascomycota</taxon>
        <taxon>Pezizomycotina</taxon>
        <taxon>Sordariomycetes</taxon>
        <taxon>Sordariomycetidae</taxon>
        <taxon>Coniochaetales</taxon>
        <taxon>Coniochaetaceae</taxon>
        <taxon>Coniochaeta</taxon>
    </lineage>
</organism>
<name>A0A1J7IRL0_9PEZI</name>
<keyword evidence="3" id="KW-1185">Reference proteome</keyword>